<dbReference type="EMBL" id="DTMM01000120">
    <property type="protein sequence ID" value="HFT93522.1"/>
    <property type="molecule type" value="Genomic_DNA"/>
</dbReference>
<dbReference type="Gene3D" id="3.10.50.40">
    <property type="match status" value="1"/>
</dbReference>
<dbReference type="AlphaFoldDB" id="A0A7C3LSJ0"/>
<dbReference type="PROSITE" id="PS50198">
    <property type="entry name" value="PPIC_PPIASE_2"/>
    <property type="match status" value="1"/>
</dbReference>
<evidence type="ECO:0000256" key="5">
    <source>
        <dbReference type="ARBA" id="ARBA00023235"/>
    </source>
</evidence>
<dbReference type="PANTHER" id="PTHR47245:SF1">
    <property type="entry name" value="FOLDASE PROTEIN PRSA"/>
    <property type="match status" value="1"/>
</dbReference>
<dbReference type="SUPFAM" id="SSF109998">
    <property type="entry name" value="Triger factor/SurA peptide-binding domain-like"/>
    <property type="match status" value="1"/>
</dbReference>
<evidence type="ECO:0000256" key="2">
    <source>
        <dbReference type="ARBA" id="ARBA00013194"/>
    </source>
</evidence>
<dbReference type="EC" id="5.2.1.8" evidence="2"/>
<dbReference type="GO" id="GO:0003755">
    <property type="term" value="F:peptidyl-prolyl cis-trans isomerase activity"/>
    <property type="evidence" value="ECO:0007669"/>
    <property type="project" value="UniProtKB-KW"/>
</dbReference>
<dbReference type="InterPro" id="IPR050245">
    <property type="entry name" value="PrsA_foldase"/>
</dbReference>
<dbReference type="SUPFAM" id="SSF54534">
    <property type="entry name" value="FKBP-like"/>
    <property type="match status" value="1"/>
</dbReference>
<evidence type="ECO:0000259" key="7">
    <source>
        <dbReference type="PROSITE" id="PS50198"/>
    </source>
</evidence>
<dbReference type="InterPro" id="IPR000297">
    <property type="entry name" value="PPIase_PpiC"/>
</dbReference>
<evidence type="ECO:0000256" key="3">
    <source>
        <dbReference type="ARBA" id="ARBA00022729"/>
    </source>
</evidence>
<evidence type="ECO:0000256" key="1">
    <source>
        <dbReference type="ARBA" id="ARBA00000971"/>
    </source>
</evidence>
<protein>
    <recommendedName>
        <fullName evidence="2">peptidylprolyl isomerase</fullName>
        <ecNumber evidence="2">5.2.1.8</ecNumber>
    </recommendedName>
</protein>
<feature type="domain" description="PpiC" evidence="7">
    <location>
        <begin position="167"/>
        <end position="255"/>
    </location>
</feature>
<reference evidence="8" key="1">
    <citation type="journal article" date="2020" name="mSystems">
        <title>Genome- and Community-Level Interaction Insights into Carbon Utilization and Element Cycling Functions of Hydrothermarchaeota in Hydrothermal Sediment.</title>
        <authorList>
            <person name="Zhou Z."/>
            <person name="Liu Y."/>
            <person name="Xu W."/>
            <person name="Pan J."/>
            <person name="Luo Z.H."/>
            <person name="Li M."/>
        </authorList>
    </citation>
    <scope>NUCLEOTIDE SEQUENCE [LARGE SCALE GENOMIC DNA]</scope>
    <source>
        <strain evidence="8">SpSt-902</strain>
    </source>
</reference>
<proteinExistence type="predicted"/>
<dbReference type="Pfam" id="PF13145">
    <property type="entry name" value="Rotamase_2"/>
    <property type="match status" value="1"/>
</dbReference>
<evidence type="ECO:0000313" key="8">
    <source>
        <dbReference type="EMBL" id="HFT93522.1"/>
    </source>
</evidence>
<gene>
    <name evidence="8" type="ORF">ENX03_06220</name>
</gene>
<evidence type="ECO:0000256" key="6">
    <source>
        <dbReference type="PROSITE-ProRule" id="PRU00278"/>
    </source>
</evidence>
<keyword evidence="4 6" id="KW-0697">Rotamase</keyword>
<accession>A0A7C3LSJ0</accession>
<name>A0A7C3LSJ0_9BACT</name>
<dbReference type="PANTHER" id="PTHR47245">
    <property type="entry name" value="PEPTIDYLPROLYL ISOMERASE"/>
    <property type="match status" value="1"/>
</dbReference>
<keyword evidence="3" id="KW-0732">Signal</keyword>
<keyword evidence="5 6" id="KW-0413">Isomerase</keyword>
<comment type="catalytic activity">
    <reaction evidence="1">
        <text>[protein]-peptidylproline (omega=180) = [protein]-peptidylproline (omega=0)</text>
        <dbReference type="Rhea" id="RHEA:16237"/>
        <dbReference type="Rhea" id="RHEA-COMP:10747"/>
        <dbReference type="Rhea" id="RHEA-COMP:10748"/>
        <dbReference type="ChEBI" id="CHEBI:83833"/>
        <dbReference type="ChEBI" id="CHEBI:83834"/>
        <dbReference type="EC" id="5.2.1.8"/>
    </reaction>
</comment>
<dbReference type="InterPro" id="IPR046357">
    <property type="entry name" value="PPIase_dom_sf"/>
</dbReference>
<dbReference type="InterPro" id="IPR027304">
    <property type="entry name" value="Trigger_fact/SurA_dom_sf"/>
</dbReference>
<evidence type="ECO:0000256" key="4">
    <source>
        <dbReference type="ARBA" id="ARBA00023110"/>
    </source>
</evidence>
<sequence>MSIRRCYTQQSPRGLRLALFSFLLLLSFLPACHRSGGNNNDIVAYFGTKPITLENLADTARLMGFSSLASQSPVEWLPAQRQLVFQESVQNMILTSAGKKMRITVSRKDLEHYLHDHFSQKQEDMEKFAKQVLFLEKTEKALEPAETINASDVRAFYREHPALFKVPEQAIVDHIVVAKQEEAVSIRDALLKGSSFSRLARLESLGTEAFTGGRMKPFSRGTLPPPFDSVFSMKPGEISDVLSSPYGYHIFRLDKIIPKHTVSLGQAKNWIREQLVEEERKRFLSRWMSRQLKQTPLNILPSFSKIFSPVISYNVQNRIESPVQK</sequence>
<organism evidence="8">
    <name type="scientific">Leptospirillum ferriphilum</name>
    <dbReference type="NCBI Taxonomy" id="178606"/>
    <lineage>
        <taxon>Bacteria</taxon>
        <taxon>Pseudomonadati</taxon>
        <taxon>Nitrospirota</taxon>
        <taxon>Nitrospiria</taxon>
        <taxon>Nitrospirales</taxon>
        <taxon>Nitrospiraceae</taxon>
        <taxon>Leptospirillum</taxon>
    </lineage>
</organism>
<comment type="caution">
    <text evidence="8">The sequence shown here is derived from an EMBL/GenBank/DDBJ whole genome shotgun (WGS) entry which is preliminary data.</text>
</comment>